<dbReference type="EMBL" id="CCYD01002047">
    <property type="protein sequence ID" value="CEG46144.1"/>
    <property type="molecule type" value="Genomic_DNA"/>
</dbReference>
<dbReference type="Proteomes" id="UP000054928">
    <property type="component" value="Unassembled WGS sequence"/>
</dbReference>
<accession>A0A0P1AXT7</accession>
<protein>
    <submittedName>
        <fullName evidence="1">Uncharacterized protein</fullName>
    </submittedName>
</protein>
<evidence type="ECO:0000313" key="2">
    <source>
        <dbReference type="Proteomes" id="UP000054928"/>
    </source>
</evidence>
<keyword evidence="2" id="KW-1185">Reference proteome</keyword>
<dbReference type="OrthoDB" id="10557676at2759"/>
<proteinExistence type="predicted"/>
<reference evidence="2" key="1">
    <citation type="submission" date="2014-09" db="EMBL/GenBank/DDBJ databases">
        <authorList>
            <person name="Sharma Rahul"/>
            <person name="Thines Marco"/>
        </authorList>
    </citation>
    <scope>NUCLEOTIDE SEQUENCE [LARGE SCALE GENOMIC DNA]</scope>
</reference>
<name>A0A0P1AXT7_PLAHL</name>
<dbReference type="RefSeq" id="XP_024582513.1">
    <property type="nucleotide sequence ID" value="XM_024716967.1"/>
</dbReference>
<organism evidence="1 2">
    <name type="scientific">Plasmopara halstedii</name>
    <name type="common">Downy mildew of sunflower</name>
    <dbReference type="NCBI Taxonomy" id="4781"/>
    <lineage>
        <taxon>Eukaryota</taxon>
        <taxon>Sar</taxon>
        <taxon>Stramenopiles</taxon>
        <taxon>Oomycota</taxon>
        <taxon>Peronosporomycetes</taxon>
        <taxon>Peronosporales</taxon>
        <taxon>Peronosporaceae</taxon>
        <taxon>Plasmopara</taxon>
    </lineage>
</organism>
<dbReference type="AlphaFoldDB" id="A0A0P1AXT7"/>
<sequence length="153" mass="18035">MRWHAMSKWWKQSCTWWHHVKWSVTYEALSVGDKYELLLQQQIWLHTDRQLQYMKPTKSPQAGTNCRPIGMIPEPDRGFRKHVAQRFRLRFPESVHPGCDVEKTLQGAYASGDTRVSDSYTSTWRGRAEVITLWCCYLDSVVHHPQYSQKIPA</sequence>
<evidence type="ECO:0000313" key="1">
    <source>
        <dbReference type="EMBL" id="CEG46144.1"/>
    </source>
</evidence>
<dbReference type="GeneID" id="36397619"/>